<comment type="caution">
    <text evidence="2">The sequence shown here is derived from an EMBL/GenBank/DDBJ whole genome shotgun (WGS) entry which is preliminary data.</text>
</comment>
<evidence type="ECO:0000256" key="1">
    <source>
        <dbReference type="SAM" id="MobiDB-lite"/>
    </source>
</evidence>
<gene>
    <name evidence="2" type="ORF">OXX778_LOCUS368</name>
</gene>
<keyword evidence="3" id="KW-1185">Reference proteome</keyword>
<protein>
    <submittedName>
        <fullName evidence="2">Uncharacterized protein</fullName>
    </submittedName>
</protein>
<evidence type="ECO:0000313" key="2">
    <source>
        <dbReference type="EMBL" id="CAF0706431.1"/>
    </source>
</evidence>
<dbReference type="EMBL" id="CAJNOC010000017">
    <property type="protein sequence ID" value="CAF0706431.1"/>
    <property type="molecule type" value="Genomic_DNA"/>
</dbReference>
<evidence type="ECO:0000313" key="3">
    <source>
        <dbReference type="Proteomes" id="UP000663879"/>
    </source>
</evidence>
<sequence length="184" mass="20764">MIGKTDEADQQIEDDDENDTDAVDDIVCDEIMKIREELLNAKRKETEKESEINQDLNDDNENVVEDGSDIVNRENKIKSARREKMINSFGVGDYVLFRTDDVDRGMADPQNILCIIIDKKNDMFQLGCRAGVLDTYVACNSIEKNNLSTEFNIDFIPKTKAGDYVKVSATEAIRILSIGNGQVF</sequence>
<proteinExistence type="predicted"/>
<name>A0A813LYG1_9BILA</name>
<organism evidence="2 3">
    <name type="scientific">Brachionus calyciflorus</name>
    <dbReference type="NCBI Taxonomy" id="104777"/>
    <lineage>
        <taxon>Eukaryota</taxon>
        <taxon>Metazoa</taxon>
        <taxon>Spiralia</taxon>
        <taxon>Gnathifera</taxon>
        <taxon>Rotifera</taxon>
        <taxon>Eurotatoria</taxon>
        <taxon>Monogononta</taxon>
        <taxon>Pseudotrocha</taxon>
        <taxon>Ploima</taxon>
        <taxon>Brachionidae</taxon>
        <taxon>Brachionus</taxon>
    </lineage>
</organism>
<feature type="region of interest" description="Disordered" evidence="1">
    <location>
        <begin position="1"/>
        <end position="23"/>
    </location>
</feature>
<dbReference type="Proteomes" id="UP000663879">
    <property type="component" value="Unassembled WGS sequence"/>
</dbReference>
<accession>A0A813LYG1</accession>
<dbReference type="OrthoDB" id="2499658at2759"/>
<reference evidence="2" key="1">
    <citation type="submission" date="2021-02" db="EMBL/GenBank/DDBJ databases">
        <authorList>
            <person name="Nowell W R."/>
        </authorList>
    </citation>
    <scope>NUCLEOTIDE SEQUENCE</scope>
    <source>
        <strain evidence="2">Ploen Becks lab</strain>
    </source>
</reference>
<dbReference type="AlphaFoldDB" id="A0A813LYG1"/>
<feature type="compositionally biased region" description="Acidic residues" evidence="1">
    <location>
        <begin position="8"/>
        <end position="23"/>
    </location>
</feature>